<dbReference type="GO" id="GO:0006508">
    <property type="term" value="P:proteolysis"/>
    <property type="evidence" value="ECO:0007669"/>
    <property type="project" value="InterPro"/>
</dbReference>
<dbReference type="SUPFAM" id="SSF55486">
    <property type="entry name" value="Metalloproteases ('zincins'), catalytic domain"/>
    <property type="match status" value="1"/>
</dbReference>
<keyword evidence="1" id="KW-0121">Carboxypeptidase</keyword>
<accession>A0A3B0TDV0</accession>
<organism evidence="1">
    <name type="scientific">hydrothermal vent metagenome</name>
    <dbReference type="NCBI Taxonomy" id="652676"/>
    <lineage>
        <taxon>unclassified sequences</taxon>
        <taxon>metagenomes</taxon>
        <taxon>ecological metagenomes</taxon>
    </lineage>
</organism>
<dbReference type="Gene3D" id="1.10.1370.30">
    <property type="match status" value="1"/>
</dbReference>
<reference evidence="1" key="1">
    <citation type="submission" date="2018-06" db="EMBL/GenBank/DDBJ databases">
        <authorList>
            <person name="Zhirakovskaya E."/>
        </authorList>
    </citation>
    <scope>NUCLEOTIDE SEQUENCE</scope>
</reference>
<keyword evidence="1" id="KW-0645">Protease</keyword>
<dbReference type="AlphaFoldDB" id="A0A3B0TDV0"/>
<proteinExistence type="predicted"/>
<dbReference type="PROSITE" id="PS52034">
    <property type="entry name" value="PEPTIDASE_M32"/>
    <property type="match status" value="1"/>
</dbReference>
<gene>
    <name evidence="1" type="ORF">MNBD_ALPHA09-1829</name>
</gene>
<dbReference type="InterPro" id="IPR001333">
    <property type="entry name" value="Peptidase_M32_Taq"/>
</dbReference>
<dbReference type="PIRSF" id="PIRSF006615">
    <property type="entry name" value="Zn_crbxpep_Taq"/>
    <property type="match status" value="1"/>
</dbReference>
<dbReference type="PANTHER" id="PTHR34217:SF1">
    <property type="entry name" value="CARBOXYPEPTIDASE 1"/>
    <property type="match status" value="1"/>
</dbReference>
<evidence type="ECO:0000313" key="1">
    <source>
        <dbReference type="EMBL" id="VAW16801.1"/>
    </source>
</evidence>
<protein>
    <submittedName>
        <fullName evidence="1">Thermostable carboxypeptidase 1</fullName>
        <ecNumber evidence="1">3.4.17.19</ecNumber>
    </submittedName>
</protein>
<dbReference type="PRINTS" id="PR00998">
    <property type="entry name" value="CRBOXYPTASET"/>
</dbReference>
<name>A0A3B0TDV0_9ZZZZ</name>
<sequence length="497" mass="53538">MSAYAELEIRFARLADIEGANAVLSWDRSTQMPDGGATVRGRQMATLSVLAHEILTQPAVRGLLDEAEGEALNDWQAANLAQMVRANLAATAVPADLVGRIEEARAATEMAWRAARAAADFSQTSARLDALLGLVRQSAACLAQAKGVSRYDALLDQFDPGLTYAFVAPLFDDLEAFLPPIVDEIIAAQAAGAVPVMPQGPFDPERQKAFGAGLMAELGFDFNRGRLDVSHHPFSGGVPDDCRITTRYDAADFSTGLMGIIHETGHALYEQGLPARWRGQPVGRAAGMTMHESQSLIMEMQLGRSKDFIAWLGPRLAKTYGGPDPVWSADNLRRLYLKVARRTIRVDADEASYPLHVILRTRLERALLSGDLAVADLPAAWNDGMKAALGVVPKNDAEGCLQDIHWYMGAMGYFPTYTLGALTAAQMKAHMTTTAPDTLAAAGRGDFAPLVGWLRENVHRLGRRYGTAELIARATGAPLGTAAFKAHIEARYLGAAT</sequence>
<dbReference type="CDD" id="cd06460">
    <property type="entry name" value="M32_Taq"/>
    <property type="match status" value="1"/>
</dbReference>
<dbReference type="GO" id="GO:0004181">
    <property type="term" value="F:metallocarboxypeptidase activity"/>
    <property type="evidence" value="ECO:0007669"/>
    <property type="project" value="InterPro"/>
</dbReference>
<dbReference type="EMBL" id="UOEM01000099">
    <property type="protein sequence ID" value="VAW16801.1"/>
    <property type="molecule type" value="Genomic_DNA"/>
</dbReference>
<dbReference type="EC" id="3.4.17.19" evidence="1"/>
<dbReference type="PANTHER" id="PTHR34217">
    <property type="entry name" value="METAL-DEPENDENT CARBOXYPEPTIDASE"/>
    <property type="match status" value="1"/>
</dbReference>
<keyword evidence="1" id="KW-0378">Hydrolase</keyword>
<dbReference type="Pfam" id="PF02074">
    <property type="entry name" value="Peptidase_M32"/>
    <property type="match status" value="1"/>
</dbReference>